<evidence type="ECO:0000313" key="14">
    <source>
        <dbReference type="Proteomes" id="UP000587508"/>
    </source>
</evidence>
<feature type="transmembrane region" description="Helical" evidence="10">
    <location>
        <begin position="77"/>
        <end position="100"/>
    </location>
</feature>
<dbReference type="PROSITE" id="PS50929">
    <property type="entry name" value="ABC_TM1F"/>
    <property type="match status" value="1"/>
</dbReference>
<evidence type="ECO:0000256" key="5">
    <source>
        <dbReference type="ARBA" id="ARBA00022741"/>
    </source>
</evidence>
<dbReference type="GO" id="GO:0005886">
    <property type="term" value="C:plasma membrane"/>
    <property type="evidence" value="ECO:0007669"/>
    <property type="project" value="UniProtKB-SubCell"/>
</dbReference>
<protein>
    <submittedName>
        <fullName evidence="13">Vitamin B12 import ATP-binding protein BtuD</fullName>
    </submittedName>
</protein>
<keyword evidence="6 13" id="KW-0067">ATP-binding</keyword>
<feature type="domain" description="ABC transporter" evidence="11">
    <location>
        <begin position="373"/>
        <end position="615"/>
    </location>
</feature>
<dbReference type="PROSITE" id="PS00211">
    <property type="entry name" value="ABC_TRANSPORTER_1"/>
    <property type="match status" value="1"/>
</dbReference>
<dbReference type="InterPro" id="IPR011527">
    <property type="entry name" value="ABC1_TM_dom"/>
</dbReference>
<feature type="compositionally biased region" description="Basic and acidic residues" evidence="9">
    <location>
        <begin position="467"/>
        <end position="488"/>
    </location>
</feature>
<evidence type="ECO:0000256" key="10">
    <source>
        <dbReference type="SAM" id="Phobius"/>
    </source>
</evidence>
<dbReference type="Gene3D" id="3.40.50.300">
    <property type="entry name" value="P-loop containing nucleotide triphosphate hydrolases"/>
    <property type="match status" value="1"/>
</dbReference>
<feature type="domain" description="ABC transmembrane type-1" evidence="12">
    <location>
        <begin position="52"/>
        <end position="339"/>
    </location>
</feature>
<dbReference type="EMBL" id="CAJDKC010000003">
    <property type="protein sequence ID" value="CAD0312683.1"/>
    <property type="molecule type" value="Genomic_DNA"/>
</dbReference>
<name>A0A6V7CA17_9XANT</name>
<organism evidence="13 14">
    <name type="scientific">Xanthomonas hortorum pv. carotae</name>
    <dbReference type="NCBI Taxonomy" id="487904"/>
    <lineage>
        <taxon>Bacteria</taxon>
        <taxon>Pseudomonadati</taxon>
        <taxon>Pseudomonadota</taxon>
        <taxon>Gammaproteobacteria</taxon>
        <taxon>Lysobacterales</taxon>
        <taxon>Lysobacteraceae</taxon>
        <taxon>Xanthomonas</taxon>
    </lineage>
</organism>
<feature type="transmembrane region" description="Helical" evidence="10">
    <location>
        <begin position="166"/>
        <end position="187"/>
    </location>
</feature>
<keyword evidence="7 10" id="KW-1133">Transmembrane helix</keyword>
<feature type="region of interest" description="Disordered" evidence="9">
    <location>
        <begin position="464"/>
        <end position="488"/>
    </location>
</feature>
<feature type="transmembrane region" description="Helical" evidence="10">
    <location>
        <begin position="286"/>
        <end position="304"/>
    </location>
</feature>
<dbReference type="Proteomes" id="UP000587508">
    <property type="component" value="Unassembled WGS sequence"/>
</dbReference>
<keyword evidence="2" id="KW-0813">Transport</keyword>
<dbReference type="GO" id="GO:0005524">
    <property type="term" value="F:ATP binding"/>
    <property type="evidence" value="ECO:0007669"/>
    <property type="project" value="UniProtKB-KW"/>
</dbReference>
<evidence type="ECO:0000256" key="1">
    <source>
        <dbReference type="ARBA" id="ARBA00004651"/>
    </source>
</evidence>
<dbReference type="AlphaFoldDB" id="A0A6V7CA17"/>
<feature type="transmembrane region" description="Helical" evidence="10">
    <location>
        <begin position="52"/>
        <end position="71"/>
    </location>
</feature>
<evidence type="ECO:0000256" key="4">
    <source>
        <dbReference type="ARBA" id="ARBA00022692"/>
    </source>
</evidence>
<dbReference type="FunFam" id="3.40.50.300:FF:000854">
    <property type="entry name" value="Multidrug ABC transporter ATP-binding protein"/>
    <property type="match status" value="1"/>
</dbReference>
<reference evidence="13 14" key="1">
    <citation type="submission" date="2020-07" db="EMBL/GenBank/DDBJ databases">
        <authorList>
            <person name="Pothier F. J."/>
        </authorList>
    </citation>
    <scope>NUCLEOTIDE SEQUENCE [LARGE SCALE GENOMIC DNA]</scope>
    <source>
        <strain evidence="13 14">CFBP 7900</strain>
    </source>
</reference>
<comment type="subcellular location">
    <subcellularLocation>
        <location evidence="1">Cell membrane</location>
        <topology evidence="1">Multi-pass membrane protein</topology>
    </subcellularLocation>
</comment>
<dbReference type="InterPro" id="IPR003593">
    <property type="entry name" value="AAA+_ATPase"/>
</dbReference>
<dbReference type="InterPro" id="IPR036640">
    <property type="entry name" value="ABC1_TM_sf"/>
</dbReference>
<evidence type="ECO:0000256" key="7">
    <source>
        <dbReference type="ARBA" id="ARBA00022989"/>
    </source>
</evidence>
<dbReference type="PROSITE" id="PS50893">
    <property type="entry name" value="ABC_TRANSPORTER_2"/>
    <property type="match status" value="1"/>
</dbReference>
<dbReference type="InterPro" id="IPR017871">
    <property type="entry name" value="ABC_transporter-like_CS"/>
</dbReference>
<evidence type="ECO:0000259" key="12">
    <source>
        <dbReference type="PROSITE" id="PS50929"/>
    </source>
</evidence>
<evidence type="ECO:0000256" key="9">
    <source>
        <dbReference type="SAM" id="MobiDB-lite"/>
    </source>
</evidence>
<feature type="transmembrane region" description="Helical" evidence="10">
    <location>
        <begin position="193"/>
        <end position="213"/>
    </location>
</feature>
<dbReference type="SMART" id="SM00382">
    <property type="entry name" value="AAA"/>
    <property type="match status" value="1"/>
</dbReference>
<keyword evidence="8 10" id="KW-0472">Membrane</keyword>
<evidence type="ECO:0000313" key="13">
    <source>
        <dbReference type="EMBL" id="CAD0312678.1"/>
    </source>
</evidence>
<dbReference type="RefSeq" id="WP_023905107.1">
    <property type="nucleotide sequence ID" value="NZ_CAJDKC010000003.1"/>
</dbReference>
<dbReference type="EMBL" id="CAJDKC010000003">
    <property type="protein sequence ID" value="CAD0312678.1"/>
    <property type="molecule type" value="Genomic_DNA"/>
</dbReference>
<gene>
    <name evidence="13" type="primary">btuD_1</name>
    <name evidence="13" type="ORF">CFBP7900_08750</name>
</gene>
<dbReference type="PANTHER" id="PTHR43394">
    <property type="entry name" value="ATP-DEPENDENT PERMEASE MDL1, MITOCHONDRIAL"/>
    <property type="match status" value="1"/>
</dbReference>
<dbReference type="InterPro" id="IPR039421">
    <property type="entry name" value="Type_1_exporter"/>
</dbReference>
<evidence type="ECO:0000256" key="2">
    <source>
        <dbReference type="ARBA" id="ARBA00022448"/>
    </source>
</evidence>
<dbReference type="GO" id="GO:0016887">
    <property type="term" value="F:ATP hydrolysis activity"/>
    <property type="evidence" value="ECO:0007669"/>
    <property type="project" value="InterPro"/>
</dbReference>
<sequence>MAEQPAQIQNPYWRIASDASAQGLGAIMVKLVSAIRPVVSIARRAAPAATRILVASQLLAAAAAVWGLLLLRQVLGVLLSGVTASTLIAQLLPSVSLLLVAQLLRVAARAAGLSAQARLVPKVRHLADDQILAASLSIDLAAFDDPHFFDRMQRARDRGALHIERVAVCLSETLSALLAVMAASLALLWLHPLLLLALLVAFIPEGWAALAAARLHYAGMDKTIALTRHARMIAELATSRDAAAEIRACQAQNYVLGQYRRSAIPLQEHLIDQATVEARTMTRGRLLSMLGLLLTFAGLAAMLQTGWLNLALAGTAVIAIQITTSAFAQCLRMLHEISERALYIADYHDFLALAATQVAAGGDKIPPAQAGEIVLDDVGFCYPGMTERIALQGISLRIEAGQTIALVGENGSGKTTLAKLIAGLYRPSIGAIYWDSIDLRQFQTQVLRERVSIVQQHPLRWPGSARDNLRLGQPERHDPSDEQLQRAAERAQATAVIEGLPGGWDCLLSREFVRGHDLSSGQWQRLAVARGIFRDAPLVIWDEPTAPLDAKAEHAVFESLRELGRDRTVVLITHRLASVREVDQIFFLQEGRLIEQGTHVELMQHGGAYAELYRLQARQHETDGQQRQE</sequence>
<keyword evidence="5" id="KW-0547">Nucleotide-binding</keyword>
<dbReference type="InterPro" id="IPR027417">
    <property type="entry name" value="P-loop_NTPase"/>
</dbReference>
<dbReference type="SUPFAM" id="SSF90123">
    <property type="entry name" value="ABC transporter transmembrane region"/>
    <property type="match status" value="1"/>
</dbReference>
<dbReference type="GO" id="GO:0015421">
    <property type="term" value="F:ABC-type oligopeptide transporter activity"/>
    <property type="evidence" value="ECO:0007669"/>
    <property type="project" value="TreeGrafter"/>
</dbReference>
<dbReference type="Gene3D" id="1.20.1560.10">
    <property type="entry name" value="ABC transporter type 1, transmembrane domain"/>
    <property type="match status" value="1"/>
</dbReference>
<dbReference type="Pfam" id="PF00005">
    <property type="entry name" value="ABC_tran"/>
    <property type="match status" value="1"/>
</dbReference>
<dbReference type="InterPro" id="IPR003439">
    <property type="entry name" value="ABC_transporter-like_ATP-bd"/>
</dbReference>
<keyword evidence="3" id="KW-1003">Cell membrane</keyword>
<proteinExistence type="predicted"/>
<accession>A0A6V7CA17</accession>
<evidence type="ECO:0000259" key="11">
    <source>
        <dbReference type="PROSITE" id="PS50893"/>
    </source>
</evidence>
<keyword evidence="4 10" id="KW-0812">Transmembrane</keyword>
<evidence type="ECO:0000256" key="8">
    <source>
        <dbReference type="ARBA" id="ARBA00023136"/>
    </source>
</evidence>
<evidence type="ECO:0000256" key="6">
    <source>
        <dbReference type="ARBA" id="ARBA00022840"/>
    </source>
</evidence>
<dbReference type="PANTHER" id="PTHR43394:SF1">
    <property type="entry name" value="ATP-BINDING CASSETTE SUB-FAMILY B MEMBER 10, MITOCHONDRIAL"/>
    <property type="match status" value="1"/>
</dbReference>
<evidence type="ECO:0000256" key="3">
    <source>
        <dbReference type="ARBA" id="ARBA00022475"/>
    </source>
</evidence>
<dbReference type="SUPFAM" id="SSF52540">
    <property type="entry name" value="P-loop containing nucleoside triphosphate hydrolases"/>
    <property type="match status" value="1"/>
</dbReference>
<comment type="caution">
    <text evidence="13">The sequence shown here is derived from an EMBL/GenBank/DDBJ whole genome shotgun (WGS) entry which is preliminary data.</text>
</comment>